<evidence type="ECO:0000256" key="3">
    <source>
        <dbReference type="ARBA" id="ARBA00022989"/>
    </source>
</evidence>
<keyword evidence="4 5" id="KW-0472">Membrane</keyword>
<evidence type="ECO:0000313" key="8">
    <source>
        <dbReference type="Proteomes" id="UP000195437"/>
    </source>
</evidence>
<comment type="subcellular location">
    <subcellularLocation>
        <location evidence="1">Membrane</location>
        <topology evidence="1">Multi-pass membrane protein</topology>
    </subcellularLocation>
</comment>
<dbReference type="UniPathway" id="UPA00895"/>
<keyword evidence="8" id="KW-1185">Reference proteome</keyword>
<feature type="transmembrane region" description="Helical" evidence="5">
    <location>
        <begin position="72"/>
        <end position="96"/>
    </location>
</feature>
<dbReference type="KEGG" id="tum:CBW65_03700"/>
<evidence type="ECO:0000256" key="4">
    <source>
        <dbReference type="ARBA" id="ARBA00023136"/>
    </source>
</evidence>
<dbReference type="Proteomes" id="UP000195437">
    <property type="component" value="Chromosome"/>
</dbReference>
<proteinExistence type="predicted"/>
<evidence type="ECO:0000256" key="5">
    <source>
        <dbReference type="SAM" id="Phobius"/>
    </source>
</evidence>
<gene>
    <name evidence="7" type="ORF">CBW65_03700</name>
</gene>
<dbReference type="GO" id="GO:0030416">
    <property type="term" value="P:methylamine metabolic process"/>
    <property type="evidence" value="ECO:0007669"/>
    <property type="project" value="InterPro"/>
</dbReference>
<keyword evidence="2 5" id="KW-0812">Transmembrane</keyword>
<accession>A0A1Y0IKA4</accession>
<dbReference type="EMBL" id="CP021434">
    <property type="protein sequence ID" value="ARU60266.1"/>
    <property type="molecule type" value="Genomic_DNA"/>
</dbReference>
<dbReference type="InterPro" id="IPR009908">
    <property type="entry name" value="Methylamine_util_MauE"/>
</dbReference>
<dbReference type="OrthoDB" id="4462029at2"/>
<keyword evidence="3 5" id="KW-1133">Transmembrane helix</keyword>
<name>A0A1Y0IKA4_9BACL</name>
<evidence type="ECO:0000256" key="2">
    <source>
        <dbReference type="ARBA" id="ARBA00022692"/>
    </source>
</evidence>
<sequence length="186" mass="20004">MAAAILFFCTLLSGIFLSSALSKRSKMEEHVAIVADYRILPEAMVRPLAIGEVYVEGALAVLLLIGSLRDSLLPWAALGSLLLLAVYSAAIGINLLRGRREISCGCGGVAGNHLLSWKLVLRNLVLMAGCGWVWKNAGALETLDSIGTITTMTAAGLTLMAWVLYTELNKVRTRIKTIWTSKEEGA</sequence>
<dbReference type="Pfam" id="PF07291">
    <property type="entry name" value="MauE"/>
    <property type="match status" value="1"/>
</dbReference>
<dbReference type="RefSeq" id="WP_087455653.1">
    <property type="nucleotide sequence ID" value="NZ_CP021434.1"/>
</dbReference>
<feature type="transmembrane region" description="Helical" evidence="5">
    <location>
        <begin position="146"/>
        <end position="165"/>
    </location>
</feature>
<evidence type="ECO:0000313" key="7">
    <source>
        <dbReference type="EMBL" id="ARU60266.1"/>
    </source>
</evidence>
<feature type="domain" description="Methylamine utilisation protein MauE" evidence="6">
    <location>
        <begin position="2"/>
        <end position="133"/>
    </location>
</feature>
<evidence type="ECO:0000259" key="6">
    <source>
        <dbReference type="Pfam" id="PF07291"/>
    </source>
</evidence>
<reference evidence="8" key="1">
    <citation type="submission" date="2017-05" db="EMBL/GenBank/DDBJ databases">
        <authorList>
            <person name="Sung H."/>
        </authorList>
    </citation>
    <scope>NUCLEOTIDE SEQUENCE [LARGE SCALE GENOMIC DNA]</scope>
    <source>
        <strain evidence="8">AR23208</strain>
    </source>
</reference>
<protein>
    <recommendedName>
        <fullName evidence="6">Methylamine utilisation protein MauE domain-containing protein</fullName>
    </recommendedName>
</protein>
<dbReference type="GO" id="GO:0016020">
    <property type="term" value="C:membrane"/>
    <property type="evidence" value="ECO:0007669"/>
    <property type="project" value="UniProtKB-SubCell"/>
</dbReference>
<dbReference type="AlphaFoldDB" id="A0A1Y0IKA4"/>
<evidence type="ECO:0000256" key="1">
    <source>
        <dbReference type="ARBA" id="ARBA00004141"/>
    </source>
</evidence>
<organism evidence="7 8">
    <name type="scientific">Tumebacillus avium</name>
    <dbReference type="NCBI Taxonomy" id="1903704"/>
    <lineage>
        <taxon>Bacteria</taxon>
        <taxon>Bacillati</taxon>
        <taxon>Bacillota</taxon>
        <taxon>Bacilli</taxon>
        <taxon>Bacillales</taxon>
        <taxon>Alicyclobacillaceae</taxon>
        <taxon>Tumebacillus</taxon>
    </lineage>
</organism>